<dbReference type="SUPFAM" id="SSF57414">
    <property type="entry name" value="Hairpin loop containing domain-like"/>
    <property type="match status" value="1"/>
</dbReference>
<dbReference type="PROSITE" id="PS50948">
    <property type="entry name" value="PAN"/>
    <property type="match status" value="1"/>
</dbReference>
<protein>
    <recommendedName>
        <fullName evidence="1">Apple domain-containing protein</fullName>
    </recommendedName>
</protein>
<dbReference type="AlphaFoldDB" id="A0A6G1IE03"/>
<evidence type="ECO:0000313" key="2">
    <source>
        <dbReference type="EMBL" id="KAF2676467.1"/>
    </source>
</evidence>
<dbReference type="InterPro" id="IPR003609">
    <property type="entry name" value="Pan_app"/>
</dbReference>
<reference evidence="2" key="1">
    <citation type="journal article" date="2020" name="Stud. Mycol.">
        <title>101 Dothideomycetes genomes: a test case for predicting lifestyles and emergence of pathogens.</title>
        <authorList>
            <person name="Haridas S."/>
            <person name="Albert R."/>
            <person name="Binder M."/>
            <person name="Bloem J."/>
            <person name="Labutti K."/>
            <person name="Salamov A."/>
            <person name="Andreopoulos B."/>
            <person name="Baker S."/>
            <person name="Barry K."/>
            <person name="Bills G."/>
            <person name="Bluhm B."/>
            <person name="Cannon C."/>
            <person name="Castanera R."/>
            <person name="Culley D."/>
            <person name="Daum C."/>
            <person name="Ezra D."/>
            <person name="Gonzalez J."/>
            <person name="Henrissat B."/>
            <person name="Kuo A."/>
            <person name="Liang C."/>
            <person name="Lipzen A."/>
            <person name="Lutzoni F."/>
            <person name="Magnuson J."/>
            <person name="Mondo S."/>
            <person name="Nolan M."/>
            <person name="Ohm R."/>
            <person name="Pangilinan J."/>
            <person name="Park H.-J."/>
            <person name="Ramirez L."/>
            <person name="Alfaro M."/>
            <person name="Sun H."/>
            <person name="Tritt A."/>
            <person name="Yoshinaga Y."/>
            <person name="Zwiers L.-H."/>
            <person name="Turgeon B."/>
            <person name="Goodwin S."/>
            <person name="Spatafora J."/>
            <person name="Crous P."/>
            <person name="Grigoriev I."/>
        </authorList>
    </citation>
    <scope>NUCLEOTIDE SEQUENCE</scope>
    <source>
        <strain evidence="2">CBS 122367</strain>
    </source>
</reference>
<keyword evidence="3" id="KW-1185">Reference proteome</keyword>
<feature type="domain" description="Apple" evidence="1">
    <location>
        <begin position="91"/>
        <end position="166"/>
    </location>
</feature>
<dbReference type="Proteomes" id="UP000799291">
    <property type="component" value="Unassembled WGS sequence"/>
</dbReference>
<organism evidence="2 3">
    <name type="scientific">Lentithecium fluviatile CBS 122367</name>
    <dbReference type="NCBI Taxonomy" id="1168545"/>
    <lineage>
        <taxon>Eukaryota</taxon>
        <taxon>Fungi</taxon>
        <taxon>Dikarya</taxon>
        <taxon>Ascomycota</taxon>
        <taxon>Pezizomycotina</taxon>
        <taxon>Dothideomycetes</taxon>
        <taxon>Pleosporomycetidae</taxon>
        <taxon>Pleosporales</taxon>
        <taxon>Massarineae</taxon>
        <taxon>Lentitheciaceae</taxon>
        <taxon>Lentithecium</taxon>
    </lineage>
</organism>
<gene>
    <name evidence="2" type="ORF">K458DRAFT_437246</name>
</gene>
<feature type="non-terminal residue" evidence="2">
    <location>
        <position position="263"/>
    </location>
</feature>
<evidence type="ECO:0000259" key="1">
    <source>
        <dbReference type="PROSITE" id="PS50948"/>
    </source>
</evidence>
<sequence length="263" mass="29379">MSSILQRPTDLPMSNPTEWCTDFLAQTEVTATRTLSLISTGTVPVRRDTLVTEYYTSRPTLTVICPHPSPGMECGYDDDYNSNTDWGGLDCPESPDGFCEILGRYDPYLTREECQQKCLNDERCKSYQYGWIAEIPCRLFNVGLGKNASHVHHPTPSGSMFWDRNCQNHVPEGCSKGAERTEAPQMQIATVPDLQPVVTAAPIPRGLQKRDDNWTHIPDYLSWLIYWDGVTAFTKPCSCLITSARPPAPGTTTTTVTKYTSTL</sequence>
<name>A0A6G1IE03_9PLEO</name>
<proteinExistence type="predicted"/>
<evidence type="ECO:0000313" key="3">
    <source>
        <dbReference type="Proteomes" id="UP000799291"/>
    </source>
</evidence>
<dbReference type="OrthoDB" id="3541215at2759"/>
<accession>A0A6G1IE03</accession>
<dbReference type="EMBL" id="MU005634">
    <property type="protein sequence ID" value="KAF2676467.1"/>
    <property type="molecule type" value="Genomic_DNA"/>
</dbReference>
<dbReference type="Pfam" id="PF00024">
    <property type="entry name" value="PAN_1"/>
    <property type="match status" value="1"/>
</dbReference>